<feature type="region of interest" description="Disordered" evidence="1">
    <location>
        <begin position="236"/>
        <end position="269"/>
    </location>
</feature>
<evidence type="ECO:0000256" key="1">
    <source>
        <dbReference type="SAM" id="MobiDB-lite"/>
    </source>
</evidence>
<dbReference type="KEGG" id="sox:TM7x_02600"/>
<accession>A0A6S4GRD8</accession>
<organism evidence="2 3">
    <name type="scientific">Candidatus Nanosynbacter lyticus</name>
    <dbReference type="NCBI Taxonomy" id="2093824"/>
    <lineage>
        <taxon>Bacteria</taxon>
        <taxon>Candidatus Saccharimonadota</taxon>
        <taxon>Candidatus Saccharimonadia</taxon>
        <taxon>Candidatus Nanosynbacterales</taxon>
        <taxon>Candidatus Nanosynbacteraceae</taxon>
        <taxon>Candidatus Nanosynbacter</taxon>
    </lineage>
</organism>
<sequence length="269" mass="31533">MMDYGYNNPRCKPEERRQARLRELRRQGATVLKSINSLGYTVTHDPETGKALEVSTGRALGSIISQPIGPEYDTNDVEKMRIICLWDFGQNLYDKSDEEVEKYYTESIKHLRKKRIEHLWTIVLIHERNEENPIAEYMIKAEEAIHGRPLNDQEKNSLRSSDFYKRLQETAASCIHLSDSKLLGIYSELLTLYLELLEDDKRDEILEMINWIEEMEEDKDKLTRISEFLKSMEEYSKALEEDEPKSTETESTESKSTERKLGETAARWQ</sequence>
<protein>
    <submittedName>
        <fullName evidence="2">Uncharacterized protein</fullName>
    </submittedName>
</protein>
<dbReference type="Proteomes" id="UP000030902">
    <property type="component" value="Chromosome"/>
</dbReference>
<evidence type="ECO:0000313" key="2">
    <source>
        <dbReference type="EMBL" id="AJA06865.1"/>
    </source>
</evidence>
<dbReference type="RefSeq" id="WP_039327624.1">
    <property type="nucleotide sequence ID" value="NZ_CP007496.1"/>
</dbReference>
<keyword evidence="3" id="KW-1185">Reference proteome</keyword>
<evidence type="ECO:0000313" key="3">
    <source>
        <dbReference type="Proteomes" id="UP000030902"/>
    </source>
</evidence>
<reference evidence="2 3" key="1">
    <citation type="journal article" date="2015" name="Proc. Natl. Acad. Sci. U.S.A.">
        <title>Cultivation of a human-associated TM7 phylotype reveals a reduced genome and epibiotic parasitic lifestyle.</title>
        <authorList>
            <person name="He X."/>
            <person name="McLean J.S."/>
            <person name="Edlund A."/>
            <person name="Yooseph S."/>
            <person name="Hall A.P."/>
            <person name="Liu S.Y."/>
            <person name="Dorrestein P.C."/>
            <person name="Esquenazi E."/>
            <person name="Hunter R.C."/>
            <person name="Cheng G."/>
            <person name="Nelson K.E."/>
            <person name="Lux R."/>
            <person name="Shi W."/>
        </authorList>
    </citation>
    <scope>NUCLEOTIDE SEQUENCE [LARGE SCALE GENOMIC DNA]</scope>
    <source>
        <strain evidence="2 3">TM7x</strain>
    </source>
</reference>
<dbReference type="EMBL" id="CP007496">
    <property type="protein sequence ID" value="AJA06865.1"/>
    <property type="molecule type" value="Genomic_DNA"/>
</dbReference>
<dbReference type="AlphaFoldDB" id="A0A6S4GRD8"/>
<feature type="compositionally biased region" description="Basic and acidic residues" evidence="1">
    <location>
        <begin position="236"/>
        <end position="262"/>
    </location>
</feature>
<gene>
    <name evidence="2" type="ORF">TM7x_02600</name>
</gene>
<name>A0A6S4GRD8_9BACT</name>
<proteinExistence type="predicted"/>